<sequence>MKHTHRLACGLDVKVTQSALMVMDRSGIESWPVIIRGLKPRTKADFDAYLDTLLAGIRMYASEMGLDPLPLPDYTESLSIVSSRDIANQTFC</sequence>
<accession>A0A7R9HDI8</accession>
<proteinExistence type="predicted"/>
<reference evidence="1" key="1">
    <citation type="submission" date="2020-11" db="EMBL/GenBank/DDBJ databases">
        <authorList>
            <person name="Tran Van P."/>
        </authorList>
    </citation>
    <scope>NUCLEOTIDE SEQUENCE</scope>
</reference>
<name>A0A7R9HDI8_TIMCR</name>
<gene>
    <name evidence="1" type="ORF">TCEB3V08_LOCUS13093</name>
</gene>
<protein>
    <submittedName>
        <fullName evidence="1">Uncharacterized protein</fullName>
    </submittedName>
</protein>
<dbReference type="EMBL" id="OC332864">
    <property type="protein sequence ID" value="CAD7417878.1"/>
    <property type="molecule type" value="Genomic_DNA"/>
</dbReference>
<evidence type="ECO:0000313" key="1">
    <source>
        <dbReference type="EMBL" id="CAD7417878.1"/>
    </source>
</evidence>
<dbReference type="AlphaFoldDB" id="A0A7R9HDI8"/>
<organism evidence="1">
    <name type="scientific">Timema cristinae</name>
    <name type="common">Walking stick</name>
    <dbReference type="NCBI Taxonomy" id="61476"/>
    <lineage>
        <taxon>Eukaryota</taxon>
        <taxon>Metazoa</taxon>
        <taxon>Ecdysozoa</taxon>
        <taxon>Arthropoda</taxon>
        <taxon>Hexapoda</taxon>
        <taxon>Insecta</taxon>
        <taxon>Pterygota</taxon>
        <taxon>Neoptera</taxon>
        <taxon>Polyneoptera</taxon>
        <taxon>Phasmatodea</taxon>
        <taxon>Timematodea</taxon>
        <taxon>Timematoidea</taxon>
        <taxon>Timematidae</taxon>
        <taxon>Timema</taxon>
    </lineage>
</organism>